<keyword evidence="2" id="KW-1185">Reference proteome</keyword>
<evidence type="ECO:0000313" key="2">
    <source>
        <dbReference type="Proteomes" id="UP000321103"/>
    </source>
</evidence>
<accession>A0A512IBZ4</accession>
<proteinExistence type="predicted"/>
<evidence type="ECO:0000313" key="1">
    <source>
        <dbReference type="EMBL" id="GEO95211.1"/>
    </source>
</evidence>
<dbReference type="Proteomes" id="UP000321103">
    <property type="component" value="Unassembled WGS sequence"/>
</dbReference>
<dbReference type="RefSeq" id="WP_062735238.1">
    <property type="nucleotide sequence ID" value="NZ_BJZS01000033.1"/>
</dbReference>
<name>A0A512IBZ4_9MICC</name>
<gene>
    <name evidence="1" type="ORF">KTU01_13340</name>
</gene>
<protein>
    <submittedName>
        <fullName evidence="1">Uncharacterized protein</fullName>
    </submittedName>
</protein>
<reference evidence="1 2" key="1">
    <citation type="submission" date="2019-07" db="EMBL/GenBank/DDBJ databases">
        <title>Whole genome shotgun sequence of Kocuria turfanensis NBRC 107627.</title>
        <authorList>
            <person name="Hosoyama A."/>
            <person name="Uohara A."/>
            <person name="Ohji S."/>
            <person name="Ichikawa N."/>
        </authorList>
    </citation>
    <scope>NUCLEOTIDE SEQUENCE [LARGE SCALE GENOMIC DNA]</scope>
    <source>
        <strain evidence="1 2">NBRC 107627</strain>
    </source>
</reference>
<sequence>MSTTQHTPTTTAPTNVHVDRSGPFDFDGLQWADTNCEPIAEWNRDSWDLFVFGEDLPIMLGGHSDMTDQEVQDLAREALNDAA</sequence>
<organism evidence="1 2">
    <name type="scientific">Kocuria turfanensis</name>
    <dbReference type="NCBI Taxonomy" id="388357"/>
    <lineage>
        <taxon>Bacteria</taxon>
        <taxon>Bacillati</taxon>
        <taxon>Actinomycetota</taxon>
        <taxon>Actinomycetes</taxon>
        <taxon>Micrococcales</taxon>
        <taxon>Micrococcaceae</taxon>
        <taxon>Kocuria</taxon>
    </lineage>
</organism>
<dbReference type="EMBL" id="BJZS01000033">
    <property type="protein sequence ID" value="GEO95211.1"/>
    <property type="molecule type" value="Genomic_DNA"/>
</dbReference>
<dbReference type="AlphaFoldDB" id="A0A512IBZ4"/>
<comment type="caution">
    <text evidence="1">The sequence shown here is derived from an EMBL/GenBank/DDBJ whole genome shotgun (WGS) entry which is preliminary data.</text>
</comment>
<dbReference type="STRING" id="388357.GCA_001580365_01511"/>